<dbReference type="CDD" id="cd06558">
    <property type="entry name" value="crotonase-like"/>
    <property type="match status" value="1"/>
</dbReference>
<dbReference type="Gene3D" id="3.90.226.10">
    <property type="entry name" value="2-enoyl-CoA Hydratase, Chain A, domain 1"/>
    <property type="match status" value="1"/>
</dbReference>
<sequence>MNVVTRDEDAVRTVTLNRPTRRNAIDIPLRVELAEALEAADAEPAVRVIVLTGAGSVFCSGGDISTMEVMEVQAAAQRAQMAQRVIRAIWTTPKPVIAAVEGAAFGAGTALAAACDRVVAARDARFAATFTNVGLAGDMGAYVSLPRRIGLARARQMLMIPEPVSATTSFEWGLVDALADSGEALTVAMEDAGRLVQRPAKALGVIKTLLAVAPSLSPFDVLDQEADYQARLFGSEDFAEGVAAFREGRSPGFGQRPGVVS</sequence>
<gene>
    <name evidence="3" type="primary">paaG</name>
    <name evidence="3" type="ORF">CCUG63697_02672</name>
    <name evidence="2" type="ORF">EJ571_10760</name>
</gene>
<dbReference type="InterPro" id="IPR001753">
    <property type="entry name" value="Enoyl-CoA_hydra/iso"/>
</dbReference>
<accession>A0A4R8R4Q4</accession>
<evidence type="ECO:0000313" key="4">
    <source>
        <dbReference type="Proteomes" id="UP000295165"/>
    </source>
</evidence>
<comment type="caution">
    <text evidence="3">The sequence shown here is derived from an EMBL/GenBank/DDBJ whole genome shotgun (WGS) entry which is preliminary data.</text>
</comment>
<dbReference type="RefSeq" id="WP_078333875.1">
    <property type="nucleotide sequence ID" value="NZ_MAFQ01000005.1"/>
</dbReference>
<dbReference type="Pfam" id="PF00378">
    <property type="entry name" value="ECH_1"/>
    <property type="match status" value="1"/>
</dbReference>
<dbReference type="EMBL" id="PECC01000027">
    <property type="protein sequence ID" value="TDZ51156.1"/>
    <property type="molecule type" value="Genomic_DNA"/>
</dbReference>
<dbReference type="PANTHER" id="PTHR43459">
    <property type="entry name" value="ENOYL-COA HYDRATASE"/>
    <property type="match status" value="1"/>
</dbReference>
<reference evidence="2" key="1">
    <citation type="submission" date="2018-12" db="EMBL/GenBank/DDBJ databases">
        <authorList>
            <person name="Behra P.R.K."/>
            <person name="Das S."/>
            <person name="Pettersson B.M.F."/>
            <person name="Shirreff L."/>
            <person name="Ducote T."/>
            <person name="Jacobsson K.-G."/>
            <person name="Ennis D.G."/>
            <person name="Kirsebom L.A."/>
        </authorList>
    </citation>
    <scope>NUCLEOTIDE SEQUENCE</scope>
    <source>
        <strain evidence="2">DSM 45524</strain>
    </source>
</reference>
<dbReference type="SUPFAM" id="SSF52096">
    <property type="entry name" value="ClpP/crotonase"/>
    <property type="match status" value="1"/>
</dbReference>
<dbReference type="Proteomes" id="UP000295165">
    <property type="component" value="Unassembled WGS sequence"/>
</dbReference>
<keyword evidence="3" id="KW-0413">Isomerase</keyword>
<reference evidence="4 5" key="2">
    <citation type="journal article" date="2019" name="Sci. Rep.">
        <title>Extended insight into the Mycobacterium chelonae-abscessus complex through whole genome sequencing of Mycobacterium salmoniphilum outbreak and Mycobacterium salmoniphilum-like strains.</title>
        <authorList>
            <person name="Behra P.R.K."/>
            <person name="Das S."/>
            <person name="Pettersson B.M.F."/>
            <person name="Shirreff L."/>
            <person name="DuCote T."/>
            <person name="Jacobsson K.G."/>
            <person name="Ennis D.G."/>
            <person name="Kirsebom L.A."/>
        </authorList>
    </citation>
    <scope>NUCLEOTIDE SEQUENCE [LARGE SCALE GENOMIC DNA]</scope>
    <source>
        <strain evidence="3 4">CCUG 63697</strain>
        <strain evidence="2 5">DSM 45524</strain>
    </source>
</reference>
<evidence type="ECO:0000313" key="3">
    <source>
        <dbReference type="EMBL" id="TDZ51156.1"/>
    </source>
</evidence>
<proteinExistence type="inferred from homology"/>
<dbReference type="EMBL" id="RXLR01000014">
    <property type="protein sequence ID" value="TDH22395.1"/>
    <property type="molecule type" value="Genomic_DNA"/>
</dbReference>
<evidence type="ECO:0000256" key="1">
    <source>
        <dbReference type="ARBA" id="ARBA00005254"/>
    </source>
</evidence>
<dbReference type="InterPro" id="IPR029045">
    <property type="entry name" value="ClpP/crotonase-like_dom_sf"/>
</dbReference>
<dbReference type="InterPro" id="IPR014748">
    <property type="entry name" value="Enoyl-CoA_hydra_C"/>
</dbReference>
<evidence type="ECO:0000313" key="5">
    <source>
        <dbReference type="Proteomes" id="UP000295627"/>
    </source>
</evidence>
<dbReference type="AlphaFoldDB" id="A0A4R8R4Q4"/>
<evidence type="ECO:0000313" key="2">
    <source>
        <dbReference type="EMBL" id="TDH22395.1"/>
    </source>
</evidence>
<dbReference type="PANTHER" id="PTHR43459:SF1">
    <property type="entry name" value="EG:BACN32G11.4 PROTEIN"/>
    <property type="match status" value="1"/>
</dbReference>
<protein>
    <submittedName>
        <fullName evidence="3">1,2-epoxyphenylacetyl-CoA isomerase</fullName>
        <ecNumber evidence="3">5.3.3.18</ecNumber>
    </submittedName>
    <submittedName>
        <fullName evidence="2">Enoyl-CoA hydratase</fullName>
    </submittedName>
</protein>
<dbReference type="GO" id="GO:0016853">
    <property type="term" value="F:isomerase activity"/>
    <property type="evidence" value="ECO:0007669"/>
    <property type="project" value="UniProtKB-KW"/>
</dbReference>
<organism evidence="3 4">
    <name type="scientific">Mycobacteroides franklinii</name>
    <dbReference type="NCBI Taxonomy" id="948102"/>
    <lineage>
        <taxon>Bacteria</taxon>
        <taxon>Bacillati</taxon>
        <taxon>Actinomycetota</taxon>
        <taxon>Actinomycetes</taxon>
        <taxon>Mycobacteriales</taxon>
        <taxon>Mycobacteriaceae</taxon>
        <taxon>Mycobacteroides</taxon>
    </lineage>
</organism>
<keyword evidence="4" id="KW-1185">Reference proteome</keyword>
<dbReference type="Proteomes" id="UP000295627">
    <property type="component" value="Unassembled WGS sequence"/>
</dbReference>
<dbReference type="EC" id="5.3.3.18" evidence="3"/>
<comment type="similarity">
    <text evidence="1">Belongs to the enoyl-CoA hydratase/isomerase family.</text>
</comment>
<name>A0A4R8R4Q4_9MYCO</name>
<dbReference type="Gene3D" id="1.10.12.10">
    <property type="entry name" value="Lyase 2-enoyl-coa Hydratase, Chain A, domain 2"/>
    <property type="match status" value="1"/>
</dbReference>